<dbReference type="NCBIfam" id="TIGR01987">
    <property type="entry name" value="HI0074"/>
    <property type="match status" value="1"/>
</dbReference>
<reference evidence="2" key="1">
    <citation type="submission" date="2017-02" db="EMBL/GenBank/DDBJ databases">
        <authorList>
            <person name="Daims H."/>
        </authorList>
    </citation>
    <scope>NUCLEOTIDE SEQUENCE [LARGE SCALE GENOMIC DNA]</scope>
</reference>
<dbReference type="InterPro" id="IPR010235">
    <property type="entry name" value="HepT"/>
</dbReference>
<keyword evidence="2" id="KW-1185">Reference proteome</keyword>
<dbReference type="SUPFAM" id="SSF81593">
    <property type="entry name" value="Nucleotidyltransferase substrate binding subunit/domain"/>
    <property type="match status" value="1"/>
</dbReference>
<dbReference type="Pfam" id="PF08780">
    <property type="entry name" value="NTase_sub_bind"/>
    <property type="match status" value="1"/>
</dbReference>
<sequence>MNLDFSPLASAIGQLEKSLAYATSEMANNDNDLFEQFRNSVIQCFEFTYELSHKMLKRYLEETAANPEEIDLSTFQNIIRIGNEKGLLRSDWLVWRDYRHARSNSSHTYNGNKADAVYHIAPDFLAEAKYLYQRLIDKSQST</sequence>
<dbReference type="Gene3D" id="1.20.120.330">
    <property type="entry name" value="Nucleotidyltransferases domain 2"/>
    <property type="match status" value="1"/>
</dbReference>
<dbReference type="RefSeq" id="WP_087146949.1">
    <property type="nucleotide sequence ID" value="NZ_FUKJ01000190.1"/>
</dbReference>
<evidence type="ECO:0000313" key="2">
    <source>
        <dbReference type="Proteomes" id="UP000195442"/>
    </source>
</evidence>
<dbReference type="AlphaFoldDB" id="A0A1R4H839"/>
<name>A0A1R4H839_9GAMM</name>
<dbReference type="Proteomes" id="UP000195442">
    <property type="component" value="Unassembled WGS sequence"/>
</dbReference>
<dbReference type="EMBL" id="FUKJ01000190">
    <property type="protein sequence ID" value="SJM92412.1"/>
    <property type="molecule type" value="Genomic_DNA"/>
</dbReference>
<evidence type="ECO:0000313" key="1">
    <source>
        <dbReference type="EMBL" id="SJM92412.1"/>
    </source>
</evidence>
<evidence type="ECO:0008006" key="3">
    <source>
        <dbReference type="Google" id="ProtNLM"/>
    </source>
</evidence>
<gene>
    <name evidence="1" type="ORF">CRENPOLYSF2_270023</name>
</gene>
<accession>A0A1R4H839</accession>
<organism evidence="1 2">
    <name type="scientific">Crenothrix polyspora</name>
    <dbReference type="NCBI Taxonomy" id="360316"/>
    <lineage>
        <taxon>Bacteria</taxon>
        <taxon>Pseudomonadati</taxon>
        <taxon>Pseudomonadota</taxon>
        <taxon>Gammaproteobacteria</taxon>
        <taxon>Methylococcales</taxon>
        <taxon>Crenotrichaceae</taxon>
        <taxon>Crenothrix</taxon>
    </lineage>
</organism>
<protein>
    <recommendedName>
        <fullName evidence="3">Nucleotidyltransferase substrate binding protein, HI0074 family</fullName>
    </recommendedName>
</protein>
<proteinExistence type="predicted"/>
<dbReference type="OrthoDB" id="9810452at2"/>